<feature type="binding site" evidence="5">
    <location>
        <position position="108"/>
    </location>
    <ligand>
        <name>Mg(2+)</name>
        <dbReference type="ChEBI" id="CHEBI:18420"/>
    </ligand>
</feature>
<evidence type="ECO:0000256" key="3">
    <source>
        <dbReference type="ARBA" id="ARBA00022723"/>
    </source>
</evidence>
<dbReference type="Pfam" id="PF01850">
    <property type="entry name" value="PIN"/>
    <property type="match status" value="1"/>
</dbReference>
<dbReference type="InterPro" id="IPR002716">
    <property type="entry name" value="PIN_dom"/>
</dbReference>
<name>A0A8J6NTW0_9BACT</name>
<dbReference type="InterPro" id="IPR022907">
    <property type="entry name" value="VapC_family"/>
</dbReference>
<evidence type="ECO:0000313" key="7">
    <source>
        <dbReference type="EMBL" id="MBC8433876.1"/>
    </source>
</evidence>
<reference evidence="7 8" key="1">
    <citation type="submission" date="2020-08" db="EMBL/GenBank/DDBJ databases">
        <title>Bridging the membrane lipid divide: bacteria of the FCB group superphylum have the potential to synthesize archaeal ether lipids.</title>
        <authorList>
            <person name="Villanueva L."/>
            <person name="Von Meijenfeldt F.A.B."/>
            <person name="Westbye A.B."/>
            <person name="Yadav S."/>
            <person name="Hopmans E.C."/>
            <person name="Dutilh B.E."/>
            <person name="Sinninghe Damste J.S."/>
        </authorList>
    </citation>
    <scope>NUCLEOTIDE SEQUENCE [LARGE SCALE GENOMIC DNA]</scope>
    <source>
        <strain evidence="7">NIOZ-UU17</strain>
    </source>
</reference>
<organism evidence="7 8">
    <name type="scientific">Candidatus Desulfatibia vada</name>
    <dbReference type="NCBI Taxonomy" id="2841696"/>
    <lineage>
        <taxon>Bacteria</taxon>
        <taxon>Pseudomonadati</taxon>
        <taxon>Thermodesulfobacteriota</taxon>
        <taxon>Desulfobacteria</taxon>
        <taxon>Desulfobacterales</taxon>
        <taxon>Desulfobacterales incertae sedis</taxon>
        <taxon>Candidatus Desulfatibia</taxon>
    </lineage>
</organism>
<dbReference type="InterPro" id="IPR029060">
    <property type="entry name" value="PIN-like_dom_sf"/>
</dbReference>
<dbReference type="AlphaFoldDB" id="A0A8J6NTW0"/>
<feature type="domain" description="PIN" evidence="6">
    <location>
        <begin position="2"/>
        <end position="134"/>
    </location>
</feature>
<evidence type="ECO:0000256" key="5">
    <source>
        <dbReference type="HAMAP-Rule" id="MF_00265"/>
    </source>
</evidence>
<evidence type="ECO:0000259" key="6">
    <source>
        <dbReference type="Pfam" id="PF01850"/>
    </source>
</evidence>
<dbReference type="GO" id="GO:0016788">
    <property type="term" value="F:hydrolase activity, acting on ester bonds"/>
    <property type="evidence" value="ECO:0007669"/>
    <property type="project" value="InterPro"/>
</dbReference>
<keyword evidence="5" id="KW-0460">Magnesium</keyword>
<dbReference type="HAMAP" id="MF_00265">
    <property type="entry name" value="VapC_Nob1"/>
    <property type="match status" value="1"/>
</dbReference>
<dbReference type="GO" id="GO:0004540">
    <property type="term" value="F:RNA nuclease activity"/>
    <property type="evidence" value="ECO:0007669"/>
    <property type="project" value="InterPro"/>
</dbReference>
<keyword evidence="3 5" id="KW-0479">Metal-binding</keyword>
<proteinExistence type="inferred from homology"/>
<dbReference type="Gene3D" id="3.40.50.1010">
    <property type="entry name" value="5'-nuclease"/>
    <property type="match status" value="1"/>
</dbReference>
<dbReference type="GO" id="GO:0000287">
    <property type="term" value="F:magnesium ion binding"/>
    <property type="evidence" value="ECO:0007669"/>
    <property type="project" value="UniProtKB-UniRule"/>
</dbReference>
<comment type="caution">
    <text evidence="7">The sequence shown here is derived from an EMBL/GenBank/DDBJ whole genome shotgun (WGS) entry which is preliminary data.</text>
</comment>
<dbReference type="EC" id="3.1.-.-" evidence="5"/>
<keyword evidence="1 5" id="KW-1277">Toxin-antitoxin system</keyword>
<dbReference type="GO" id="GO:0090729">
    <property type="term" value="F:toxin activity"/>
    <property type="evidence" value="ECO:0007669"/>
    <property type="project" value="UniProtKB-KW"/>
</dbReference>
<keyword evidence="4 5" id="KW-0378">Hydrolase</keyword>
<protein>
    <recommendedName>
        <fullName evidence="5">Ribonuclease VapC</fullName>
        <shortName evidence="5">RNase VapC</shortName>
        <ecNumber evidence="5">3.1.-.-</ecNumber>
    </recommendedName>
    <alternativeName>
        <fullName evidence="5">Toxin VapC</fullName>
    </alternativeName>
</protein>
<accession>A0A8J6NTW0</accession>
<evidence type="ECO:0000313" key="8">
    <source>
        <dbReference type="Proteomes" id="UP000605201"/>
    </source>
</evidence>
<feature type="binding site" evidence="5">
    <location>
        <position position="5"/>
    </location>
    <ligand>
        <name>Mg(2+)</name>
        <dbReference type="ChEBI" id="CHEBI:18420"/>
    </ligand>
</feature>
<dbReference type="Proteomes" id="UP000605201">
    <property type="component" value="Unassembled WGS sequence"/>
</dbReference>
<dbReference type="NCBIfam" id="TIGR00028">
    <property type="entry name" value="Mtu_PIN_fam"/>
    <property type="match status" value="1"/>
</dbReference>
<keyword evidence="5" id="KW-0800">Toxin</keyword>
<dbReference type="GO" id="GO:0045926">
    <property type="term" value="P:negative regulation of growth"/>
    <property type="evidence" value="ECO:0007669"/>
    <property type="project" value="UniProtKB-ARBA"/>
</dbReference>
<comment type="similarity">
    <text evidence="5">Belongs to the PINc/VapC protein family.</text>
</comment>
<evidence type="ECO:0000256" key="1">
    <source>
        <dbReference type="ARBA" id="ARBA00022649"/>
    </source>
</evidence>
<comment type="cofactor">
    <cofactor evidence="5">
        <name>Mg(2+)</name>
        <dbReference type="ChEBI" id="CHEBI:18420"/>
    </cofactor>
</comment>
<comment type="function">
    <text evidence="5">Toxic component of a toxin-antitoxin (TA) system. An RNase.</text>
</comment>
<dbReference type="SUPFAM" id="SSF88723">
    <property type="entry name" value="PIN domain-like"/>
    <property type="match status" value="1"/>
</dbReference>
<dbReference type="EMBL" id="JACNIG010000348">
    <property type="protein sequence ID" value="MBC8433876.1"/>
    <property type="molecule type" value="Genomic_DNA"/>
</dbReference>
<dbReference type="InterPro" id="IPR006226">
    <property type="entry name" value="Mtu_PIN"/>
</dbReference>
<keyword evidence="2 5" id="KW-0540">Nuclease</keyword>
<evidence type="ECO:0000256" key="2">
    <source>
        <dbReference type="ARBA" id="ARBA00022722"/>
    </source>
</evidence>
<sequence>MIAVDSNLLVYSHREDSPWHESADARIAELAEGNALWAIPWPCIHEFLAIVTHPRIYDPPTPLERALSQVDAWMESPSLLLLSESEDYWLKLQFLLQSGKVCGPQVHDARIAALCTYHGVTELWTADRDFGRFPELKVRNPLAG</sequence>
<gene>
    <name evidence="5" type="primary">vapC</name>
    <name evidence="7" type="ORF">H8D96_18345</name>
</gene>
<evidence type="ECO:0000256" key="4">
    <source>
        <dbReference type="ARBA" id="ARBA00022801"/>
    </source>
</evidence>